<name>A0A7L4YSR2_9ACTN</name>
<proteinExistence type="predicted"/>
<dbReference type="InterPro" id="IPR013434">
    <property type="entry name" value="CHP02611"/>
</dbReference>
<dbReference type="OrthoDB" id="3295542at2"/>
<evidence type="ECO:0000313" key="3">
    <source>
        <dbReference type="EMBL" id="QHC02216.1"/>
    </source>
</evidence>
<feature type="transmembrane region" description="Helical" evidence="2">
    <location>
        <begin position="63"/>
        <end position="83"/>
    </location>
</feature>
<accession>A0A7L4YSR2</accession>
<keyword evidence="2" id="KW-0472">Membrane</keyword>
<sequence>MTEKQTQAPKPASAVDPAPPDPSPTPEPVGATAYPNEPGLLDDVATKLKFRDRIEQNPALKHSYKVGVGIVGFLVLGAGIVMIPLPGPGWLVVIAGLAILSTEFEWAERLLKFTKRNVLAWTRWVARQSLWVRMLIGLATLAFVYGVIVVTLHITGVPHWVPDWVPLWR</sequence>
<evidence type="ECO:0000256" key="1">
    <source>
        <dbReference type="SAM" id="MobiDB-lite"/>
    </source>
</evidence>
<dbReference type="Proteomes" id="UP000463857">
    <property type="component" value="Chromosome"/>
</dbReference>
<keyword evidence="4" id="KW-1185">Reference proteome</keyword>
<dbReference type="InParanoid" id="A0A7L4YSR2"/>
<dbReference type="NCBIfam" id="TIGR02611">
    <property type="entry name" value="TIGR02611 family protein"/>
    <property type="match status" value="1"/>
</dbReference>
<feature type="compositionally biased region" description="Pro residues" evidence="1">
    <location>
        <begin position="17"/>
        <end position="27"/>
    </location>
</feature>
<dbReference type="EMBL" id="CP047156">
    <property type="protein sequence ID" value="QHC02216.1"/>
    <property type="molecule type" value="Genomic_DNA"/>
</dbReference>
<organism evidence="3 4">
    <name type="scientific">Epidermidibacterium keratini</name>
    <dbReference type="NCBI Taxonomy" id="1891644"/>
    <lineage>
        <taxon>Bacteria</taxon>
        <taxon>Bacillati</taxon>
        <taxon>Actinomycetota</taxon>
        <taxon>Actinomycetes</taxon>
        <taxon>Sporichthyales</taxon>
        <taxon>Sporichthyaceae</taxon>
        <taxon>Epidermidibacterium</taxon>
    </lineage>
</organism>
<feature type="transmembrane region" description="Helical" evidence="2">
    <location>
        <begin position="89"/>
        <end position="107"/>
    </location>
</feature>
<evidence type="ECO:0000256" key="2">
    <source>
        <dbReference type="SAM" id="Phobius"/>
    </source>
</evidence>
<dbReference type="Pfam" id="PF09656">
    <property type="entry name" value="PGPGW"/>
    <property type="match status" value="1"/>
</dbReference>
<dbReference type="KEGG" id="eke:EK0264_01405"/>
<dbReference type="AlphaFoldDB" id="A0A7L4YSR2"/>
<keyword evidence="2" id="KW-0812">Transmembrane</keyword>
<feature type="transmembrane region" description="Helical" evidence="2">
    <location>
        <begin position="130"/>
        <end position="154"/>
    </location>
</feature>
<keyword evidence="2" id="KW-1133">Transmembrane helix</keyword>
<evidence type="ECO:0000313" key="4">
    <source>
        <dbReference type="Proteomes" id="UP000463857"/>
    </source>
</evidence>
<gene>
    <name evidence="3" type="ORF">EK0264_01405</name>
</gene>
<reference evidence="3 4" key="1">
    <citation type="journal article" date="2018" name="Int. J. Syst. Evol. Microbiol.">
        <title>Epidermidibacterium keratini gen. nov., sp. nov., a member of the family Sporichthyaceae, isolated from keratin epidermis.</title>
        <authorList>
            <person name="Lee D.G."/>
            <person name="Trujillo M.E."/>
            <person name="Kang S."/>
            <person name="Nam J.J."/>
            <person name="Kim Y.J."/>
        </authorList>
    </citation>
    <scope>NUCLEOTIDE SEQUENCE [LARGE SCALE GENOMIC DNA]</scope>
    <source>
        <strain evidence="3 4">EPI-7</strain>
    </source>
</reference>
<protein>
    <submittedName>
        <fullName evidence="3">TIGR02611 family protein</fullName>
    </submittedName>
</protein>
<dbReference type="InterPro" id="IPR019099">
    <property type="entry name" value="Uncharacterised_PGPGW_TM"/>
</dbReference>
<feature type="region of interest" description="Disordered" evidence="1">
    <location>
        <begin position="1"/>
        <end position="38"/>
    </location>
</feature>